<dbReference type="Gene3D" id="3.60.21.10">
    <property type="match status" value="1"/>
</dbReference>
<dbReference type="Proteomes" id="UP000019487">
    <property type="component" value="Unassembled WGS sequence"/>
</dbReference>
<dbReference type="AlphaFoldDB" id="W9C6E6"/>
<feature type="transmembrane region" description="Helical" evidence="3">
    <location>
        <begin position="419"/>
        <end position="440"/>
    </location>
</feature>
<evidence type="ECO:0000256" key="3">
    <source>
        <dbReference type="SAM" id="Phobius"/>
    </source>
</evidence>
<dbReference type="InterPro" id="IPR029052">
    <property type="entry name" value="Metallo-depent_PP-like"/>
</dbReference>
<sequence>MMPQKPPFRLLALGDPQLEGDSSIRDIDSVNLPNLKKLFQDSGITSDFWLDDLPKAFEVYRKRFDHIGNDYYLGHIYRATHWWLDPTHVTVLGDLVGSQWIDDEEFEERGRRYWNRVFKHGERIPDEIMSHPAFEFQDTIILGDDADIWKRRIINVAGNHDVGYAGDISQDRVDRFERVFGKTNYELRFQLPVDNNISTSTADIEEAEGRNIPEIRIMVLNDMNLDTPVSDKNLQDESYQFLNDLISTSHEVERSALFTLVLTHIPLYKDEGICVDGPFFDFFDGEFENGVKEQNHLSRDASKGMLEGVFGMSGSAEVAGQGLGRHGVVLTGHDHEGCDIYHHINQSSPEEEREWKCNRYPEVKHLVNQSGIPGLREITVRSVMGDFSGNAGLLSVWFDRESWEWKFEFVNCGLGTQHIWWFVHILDFITVIVGIVYSVWSAVMKVRSIWGFQRNGKRGGKNGKKVTFEMTPNDLGSPREDLVNVNGNMEFKGVTDGSSRSEKNGTGDSLHNAPERAPKSTLG</sequence>
<dbReference type="EMBL" id="AYSA01000500">
    <property type="protein sequence ID" value="ESZ91426.1"/>
    <property type="molecule type" value="Genomic_DNA"/>
</dbReference>
<feature type="region of interest" description="Disordered" evidence="2">
    <location>
        <begin position="457"/>
        <end position="523"/>
    </location>
</feature>
<gene>
    <name evidence="4" type="ORF">SBOR_8195</name>
</gene>
<keyword evidence="3" id="KW-0812">Transmembrane</keyword>
<protein>
    <recommendedName>
        <fullName evidence="6">Calcineurin-like phosphoesterase domain-containing protein</fullName>
    </recommendedName>
</protein>
<dbReference type="STRING" id="1432307.W9C6E6"/>
<dbReference type="GO" id="GO:0006506">
    <property type="term" value="P:GPI anchor biosynthetic process"/>
    <property type="evidence" value="ECO:0007669"/>
    <property type="project" value="InterPro"/>
</dbReference>
<keyword evidence="1 3" id="KW-0472">Membrane</keyword>
<dbReference type="HOGENOM" id="CLU_021690_1_0_1"/>
<dbReference type="PANTHER" id="PTHR13315">
    <property type="entry name" value="METALLO PHOSPHOESTERASE RELATED"/>
    <property type="match status" value="1"/>
</dbReference>
<keyword evidence="3" id="KW-1133">Transmembrane helix</keyword>
<feature type="compositionally biased region" description="Basic and acidic residues" evidence="2">
    <location>
        <begin position="513"/>
        <end position="523"/>
    </location>
</feature>
<dbReference type="SUPFAM" id="SSF56300">
    <property type="entry name" value="Metallo-dependent phosphatases"/>
    <property type="match status" value="1"/>
</dbReference>
<evidence type="ECO:0000313" key="4">
    <source>
        <dbReference type="EMBL" id="ESZ91426.1"/>
    </source>
</evidence>
<evidence type="ECO:0000256" key="1">
    <source>
        <dbReference type="ARBA" id="ARBA00023136"/>
    </source>
</evidence>
<dbReference type="OrthoDB" id="9984693at2759"/>
<dbReference type="InterPro" id="IPR033308">
    <property type="entry name" value="PGAP5/Cdc1/Ted1"/>
</dbReference>
<evidence type="ECO:0000313" key="5">
    <source>
        <dbReference type="Proteomes" id="UP000019487"/>
    </source>
</evidence>
<name>W9C6E6_SCLBF</name>
<accession>W9C6E6</accession>
<organism evidence="4 5">
    <name type="scientific">Sclerotinia borealis (strain F-4128)</name>
    <dbReference type="NCBI Taxonomy" id="1432307"/>
    <lineage>
        <taxon>Eukaryota</taxon>
        <taxon>Fungi</taxon>
        <taxon>Dikarya</taxon>
        <taxon>Ascomycota</taxon>
        <taxon>Pezizomycotina</taxon>
        <taxon>Leotiomycetes</taxon>
        <taxon>Helotiales</taxon>
        <taxon>Sclerotiniaceae</taxon>
        <taxon>Sclerotinia</taxon>
    </lineage>
</organism>
<evidence type="ECO:0008006" key="6">
    <source>
        <dbReference type="Google" id="ProtNLM"/>
    </source>
</evidence>
<comment type="caution">
    <text evidence="4">The sequence shown here is derived from an EMBL/GenBank/DDBJ whole genome shotgun (WGS) entry which is preliminary data.</text>
</comment>
<keyword evidence="5" id="KW-1185">Reference proteome</keyword>
<dbReference type="GO" id="GO:0005783">
    <property type="term" value="C:endoplasmic reticulum"/>
    <property type="evidence" value="ECO:0007669"/>
    <property type="project" value="TreeGrafter"/>
</dbReference>
<dbReference type="GO" id="GO:0016020">
    <property type="term" value="C:membrane"/>
    <property type="evidence" value="ECO:0007669"/>
    <property type="project" value="GOC"/>
</dbReference>
<dbReference type="PANTHER" id="PTHR13315:SF1">
    <property type="entry name" value="PROTEIN TED1"/>
    <property type="match status" value="1"/>
</dbReference>
<reference evidence="4 5" key="1">
    <citation type="journal article" date="2014" name="Genome Announc.">
        <title>Draft genome sequence of Sclerotinia borealis, a psychrophilic plant pathogenic fungus.</title>
        <authorList>
            <person name="Mardanov A.V."/>
            <person name="Beletsky A.V."/>
            <person name="Kadnikov V.V."/>
            <person name="Ignatov A.N."/>
            <person name="Ravin N.V."/>
        </authorList>
    </citation>
    <scope>NUCLEOTIDE SEQUENCE [LARGE SCALE GENOMIC DNA]</scope>
    <source>
        <strain evidence="5">F-4157</strain>
    </source>
</reference>
<proteinExistence type="predicted"/>
<evidence type="ECO:0000256" key="2">
    <source>
        <dbReference type="SAM" id="MobiDB-lite"/>
    </source>
</evidence>